<dbReference type="GO" id="GO:0003677">
    <property type="term" value="F:DNA binding"/>
    <property type="evidence" value="ECO:0007669"/>
    <property type="project" value="UniProtKB-UniRule"/>
</dbReference>
<dbReference type="InterPro" id="IPR009057">
    <property type="entry name" value="Homeodomain-like_sf"/>
</dbReference>
<evidence type="ECO:0000313" key="13">
    <source>
        <dbReference type="EnsemblPlants" id="OPUNC04G26040.1"/>
    </source>
</evidence>
<protein>
    <recommendedName>
        <fullName evidence="12">Homeobox domain-containing protein</fullName>
    </recommendedName>
</protein>
<dbReference type="HOGENOM" id="CLU_074227_0_0_1"/>
<evidence type="ECO:0000256" key="3">
    <source>
        <dbReference type="ARBA" id="ARBA00023015"/>
    </source>
</evidence>
<proteinExistence type="inferred from homology"/>
<dbReference type="SUPFAM" id="SSF46689">
    <property type="entry name" value="Homeodomain-like"/>
    <property type="match status" value="1"/>
</dbReference>
<comment type="similarity">
    <text evidence="8">Belongs to the WUS homeobox family.</text>
</comment>
<feature type="region of interest" description="Disordered" evidence="11">
    <location>
        <begin position="1"/>
        <end position="34"/>
    </location>
</feature>
<dbReference type="GO" id="GO:0045892">
    <property type="term" value="P:negative regulation of DNA-templated transcription"/>
    <property type="evidence" value="ECO:0007669"/>
    <property type="project" value="EnsemblPlants"/>
</dbReference>
<keyword evidence="3" id="KW-0805">Transcription regulation</keyword>
<evidence type="ECO:0000256" key="6">
    <source>
        <dbReference type="ARBA" id="ARBA00023163"/>
    </source>
</evidence>
<organism evidence="13">
    <name type="scientific">Oryza punctata</name>
    <name type="common">Red rice</name>
    <dbReference type="NCBI Taxonomy" id="4537"/>
    <lineage>
        <taxon>Eukaryota</taxon>
        <taxon>Viridiplantae</taxon>
        <taxon>Streptophyta</taxon>
        <taxon>Embryophyta</taxon>
        <taxon>Tracheophyta</taxon>
        <taxon>Spermatophyta</taxon>
        <taxon>Magnoliopsida</taxon>
        <taxon>Liliopsida</taxon>
        <taxon>Poales</taxon>
        <taxon>Poaceae</taxon>
        <taxon>BOP clade</taxon>
        <taxon>Oryzoideae</taxon>
        <taxon>Oryzeae</taxon>
        <taxon>Oryzinae</taxon>
        <taxon>Oryza</taxon>
    </lineage>
</organism>
<feature type="domain" description="Homeobox" evidence="12">
    <location>
        <begin position="30"/>
        <end position="96"/>
    </location>
</feature>
<keyword evidence="6" id="KW-0804">Transcription</keyword>
<evidence type="ECO:0000256" key="8">
    <source>
        <dbReference type="ARBA" id="ARBA00024040"/>
    </source>
</evidence>
<sequence>MDHMQQQQRQQLGGGGGEEVAGRGGGVPVCRASGTRWTPTTEQIKILRELYYSCGIRSPNSEQIQRIAAMLRQYGRIEGKNVFYWFQNHKARERQKKRLTTLDVTTTAAAAAGGGDASHLAILSLSPTAGAAAPSSPGFYIGNGGVVQTDQASVNWDCTAMATERTLLQDYMGVRGASAAATPTPWAMATTREPETLPLFPVVVGVGGGDGTLHGGQERGGFPSNFQRWGSAAAAATTNTITVQQHHQLLQQHNFYSGSSQLLPSQDGAAGTSLELTLSSSYCSPYPAGSM</sequence>
<evidence type="ECO:0000256" key="1">
    <source>
        <dbReference type="ARBA" id="ARBA00004123"/>
    </source>
</evidence>
<dbReference type="FunFam" id="1.10.10.60:FF:000118">
    <property type="entry name" value="WUSCHEL-related homeobox 11"/>
    <property type="match status" value="1"/>
</dbReference>
<evidence type="ECO:0000256" key="9">
    <source>
        <dbReference type="PROSITE-ProRule" id="PRU00108"/>
    </source>
</evidence>
<dbReference type="GO" id="GO:0003700">
    <property type="term" value="F:DNA-binding transcription factor activity"/>
    <property type="evidence" value="ECO:0007669"/>
    <property type="project" value="InterPro"/>
</dbReference>
<evidence type="ECO:0000256" key="5">
    <source>
        <dbReference type="ARBA" id="ARBA00023155"/>
    </source>
</evidence>
<dbReference type="GO" id="GO:0090506">
    <property type="term" value="P:axillary shoot meristem initiation"/>
    <property type="evidence" value="ECO:0007669"/>
    <property type="project" value="EnsemblPlants"/>
</dbReference>
<dbReference type="eggNOG" id="ENOG502QRYV">
    <property type="taxonomic scope" value="Eukaryota"/>
</dbReference>
<evidence type="ECO:0000256" key="2">
    <source>
        <dbReference type="ARBA" id="ARBA00022473"/>
    </source>
</evidence>
<evidence type="ECO:0000256" key="10">
    <source>
        <dbReference type="RuleBase" id="RU000682"/>
    </source>
</evidence>
<feature type="DNA-binding region" description="Homeobox" evidence="9">
    <location>
        <begin position="32"/>
        <end position="97"/>
    </location>
</feature>
<reference evidence="13" key="2">
    <citation type="submission" date="2018-05" db="EMBL/GenBank/DDBJ databases">
        <title>OpunRS2 (Oryza punctata Reference Sequence Version 2).</title>
        <authorList>
            <person name="Zhang J."/>
            <person name="Kudrna D."/>
            <person name="Lee S."/>
            <person name="Talag J."/>
            <person name="Welchert J."/>
            <person name="Wing R.A."/>
        </authorList>
    </citation>
    <scope>NUCLEOTIDE SEQUENCE [LARGE SCALE GENOMIC DNA]</scope>
</reference>
<evidence type="ECO:0000259" key="12">
    <source>
        <dbReference type="PROSITE" id="PS50071"/>
    </source>
</evidence>
<dbReference type="InterPro" id="IPR001356">
    <property type="entry name" value="HD"/>
</dbReference>
<dbReference type="OMA" id="RELYYSC"/>
<dbReference type="GO" id="GO:0099402">
    <property type="term" value="P:plant organ development"/>
    <property type="evidence" value="ECO:0007669"/>
    <property type="project" value="InterPro"/>
</dbReference>
<evidence type="ECO:0000256" key="11">
    <source>
        <dbReference type="SAM" id="MobiDB-lite"/>
    </source>
</evidence>
<keyword evidence="4 9" id="KW-0238">DNA-binding</keyword>
<keyword evidence="14" id="KW-1185">Reference proteome</keyword>
<keyword evidence="2" id="KW-0217">Developmental protein</keyword>
<dbReference type="InterPro" id="IPR044555">
    <property type="entry name" value="WUSCHEL-like"/>
</dbReference>
<name>A0A0E0KWD4_ORYPU</name>
<keyword evidence="7 9" id="KW-0539">Nucleus</keyword>
<dbReference type="GO" id="GO:0005634">
    <property type="term" value="C:nucleus"/>
    <property type="evidence" value="ECO:0007669"/>
    <property type="project" value="UniProtKB-SubCell"/>
</dbReference>
<dbReference type="AlphaFoldDB" id="A0A0E0KWD4"/>
<keyword evidence="5 9" id="KW-0371">Homeobox</keyword>
<dbReference type="EnsemblPlants" id="OPUNC04G26040.1">
    <property type="protein sequence ID" value="OPUNC04G26040.1"/>
    <property type="gene ID" value="OPUNC04G26040"/>
</dbReference>
<dbReference type="PANTHER" id="PTHR45940">
    <property type="entry name" value="WUSCHEL-RELATED HOMEOBOX 1-RELATED"/>
    <property type="match status" value="1"/>
</dbReference>
<evidence type="ECO:0000256" key="4">
    <source>
        <dbReference type="ARBA" id="ARBA00023125"/>
    </source>
</evidence>
<dbReference type="PROSITE" id="PS50071">
    <property type="entry name" value="HOMEOBOX_2"/>
    <property type="match status" value="1"/>
</dbReference>
<comment type="subcellular location">
    <subcellularLocation>
        <location evidence="1 9 10">Nucleus</location>
    </subcellularLocation>
</comment>
<accession>A0A0E0KWD4</accession>
<dbReference type="SMART" id="SM00389">
    <property type="entry name" value="HOX"/>
    <property type="match status" value="1"/>
</dbReference>
<dbReference type="Gene3D" id="1.10.10.60">
    <property type="entry name" value="Homeodomain-like"/>
    <property type="match status" value="1"/>
</dbReference>
<evidence type="ECO:0000313" key="14">
    <source>
        <dbReference type="Proteomes" id="UP000026962"/>
    </source>
</evidence>
<dbReference type="PANTHER" id="PTHR45940:SF2">
    <property type="entry name" value="WUSCHEL-RELATED HOMEOBOX 1"/>
    <property type="match status" value="1"/>
</dbReference>
<dbReference type="Gramene" id="OPUNC04G26040.1">
    <property type="protein sequence ID" value="OPUNC04G26040.1"/>
    <property type="gene ID" value="OPUNC04G26040"/>
</dbReference>
<evidence type="ECO:0000256" key="7">
    <source>
        <dbReference type="ARBA" id="ARBA00023242"/>
    </source>
</evidence>
<reference evidence="13" key="1">
    <citation type="submission" date="2015-04" db="UniProtKB">
        <authorList>
            <consortium name="EnsemblPlants"/>
        </authorList>
    </citation>
    <scope>IDENTIFICATION</scope>
</reference>
<dbReference type="Proteomes" id="UP000026962">
    <property type="component" value="Chromosome 4"/>
</dbReference>
<dbReference type="STRING" id="4537.A0A0E0KWD4"/>
<dbReference type="Pfam" id="PF00046">
    <property type="entry name" value="Homeodomain"/>
    <property type="match status" value="1"/>
</dbReference>
<dbReference type="CDD" id="cd00086">
    <property type="entry name" value="homeodomain"/>
    <property type="match status" value="1"/>
</dbReference>
<feature type="compositionally biased region" description="Gly residues" evidence="11">
    <location>
        <begin position="12"/>
        <end position="27"/>
    </location>
</feature>
<feature type="compositionally biased region" description="Low complexity" evidence="11">
    <location>
        <begin position="1"/>
        <end position="11"/>
    </location>
</feature>